<feature type="transmembrane region" description="Helical" evidence="1">
    <location>
        <begin position="35"/>
        <end position="56"/>
    </location>
</feature>
<dbReference type="EMBL" id="CENE01000020">
    <property type="protein sequence ID" value="CEQ42095.1"/>
    <property type="molecule type" value="Genomic_DNA"/>
</dbReference>
<keyword evidence="3" id="KW-1185">Reference proteome</keyword>
<proteinExistence type="predicted"/>
<organism evidence="2 3">
    <name type="scientific">Sporidiobolus salmonicolor</name>
    <name type="common">Yeast-like fungus</name>
    <name type="synonym">Sporobolomyces salmonicolor</name>
    <dbReference type="NCBI Taxonomy" id="5005"/>
    <lineage>
        <taxon>Eukaryota</taxon>
        <taxon>Fungi</taxon>
        <taxon>Dikarya</taxon>
        <taxon>Basidiomycota</taxon>
        <taxon>Pucciniomycotina</taxon>
        <taxon>Microbotryomycetes</taxon>
        <taxon>Sporidiobolales</taxon>
        <taxon>Sporidiobolaceae</taxon>
        <taxon>Sporobolomyces</taxon>
    </lineage>
</organism>
<dbReference type="OrthoDB" id="3596006at2759"/>
<sequence>MAPIIWGFDLSELSFHAFSSREMFDPRWHLRRERFVAYQLAMLICLAAECTATYSLDKYEDLQTHIQARWAAEGAHVYQNDIIDMQIVLIVMCVMVACLYGADFFFLLQFPRRRYPNWYQSTKKACAIIITLGVFAAALGSTIVVARNSAKIEHVSDAVAAAAAAYYFRPPLQYNKWAVNIAYVVLVWIGWVAVVISTILMFMAADYDALNGTEPSPYPSKSLLSSADPSASLAPLNRAESDRAAFAAQSGNLPEAEKVQLPVPEGRHAVVRPILADGYPPRVAGLDLETDHATFEGEGRQDPLVTGPHRV</sequence>
<gene>
    <name evidence="2" type="primary">SPOSA6832_03859</name>
</gene>
<keyword evidence="1" id="KW-0812">Transmembrane</keyword>
<feature type="transmembrane region" description="Helical" evidence="1">
    <location>
        <begin position="126"/>
        <end position="146"/>
    </location>
</feature>
<protein>
    <submittedName>
        <fullName evidence="2">SPOSA6832_03859-mRNA-1:cds</fullName>
    </submittedName>
</protein>
<feature type="transmembrane region" description="Helical" evidence="1">
    <location>
        <begin position="177"/>
        <end position="202"/>
    </location>
</feature>
<evidence type="ECO:0000313" key="2">
    <source>
        <dbReference type="EMBL" id="CEQ42095.1"/>
    </source>
</evidence>
<reference evidence="3" key="1">
    <citation type="submission" date="2015-02" db="EMBL/GenBank/DDBJ databases">
        <authorList>
            <person name="Gon?alves P."/>
        </authorList>
    </citation>
    <scope>NUCLEOTIDE SEQUENCE [LARGE SCALE GENOMIC DNA]</scope>
</reference>
<name>A0A0D6ER97_SPOSA</name>
<keyword evidence="1" id="KW-0472">Membrane</keyword>
<feature type="transmembrane region" description="Helical" evidence="1">
    <location>
        <begin position="87"/>
        <end position="106"/>
    </location>
</feature>
<dbReference type="AlphaFoldDB" id="A0A0D6ER97"/>
<dbReference type="Proteomes" id="UP000243876">
    <property type="component" value="Unassembled WGS sequence"/>
</dbReference>
<keyword evidence="1" id="KW-1133">Transmembrane helix</keyword>
<evidence type="ECO:0000313" key="3">
    <source>
        <dbReference type="Proteomes" id="UP000243876"/>
    </source>
</evidence>
<feature type="non-terminal residue" evidence="2">
    <location>
        <position position="1"/>
    </location>
</feature>
<accession>A0A0D6ER97</accession>
<evidence type="ECO:0000256" key="1">
    <source>
        <dbReference type="SAM" id="Phobius"/>
    </source>
</evidence>